<dbReference type="KEGG" id="mde:101893420"/>
<evidence type="ECO:0000313" key="8">
    <source>
        <dbReference type="Proteomes" id="UP001652621"/>
    </source>
</evidence>
<dbReference type="STRING" id="7370.A0A1I8N2U0"/>
<sequence>MNKAIQLPINKNNPIVYLDIVIDHEFAGRMVIELRKDVVPKTAENFRALCTGEKGIGAMGKPLHYKGIRFHKVTRVYVAQSGDVVNNDGTSGESIYGPTFEDENFILDHSDEGVVSMANFGKPNTNNSQFFITSMACDNLNGSNVVVGKVLRGLGIIGEMDQNTSDEGIPTSEIVIADCGEIKPGENWGVNDNDETNECLPPFPQDWEEKFNEFTSDELVEILTKIRCAGNYFFEKNEFYNARRKYRKANRYYNLLRKRYDWQELQHLKCSDEDLKKLDSFSAVNQLNMAAVELKLKNYTNAHFCCREVLRLNPSCGKAYYRLGQAQIGLKNYEEAIENLRKAHDMIPENKIILAELNRAKQLMANYNRSQMVNLKKLFN</sequence>
<evidence type="ECO:0000256" key="1">
    <source>
        <dbReference type="ARBA" id="ARBA00000971"/>
    </source>
</evidence>
<evidence type="ECO:0000313" key="7">
    <source>
        <dbReference type="EnsemblMetazoa" id="MDOA010944-PA"/>
    </source>
</evidence>
<dbReference type="Gene3D" id="1.25.40.10">
    <property type="entry name" value="Tetratricopeptide repeat domain"/>
    <property type="match status" value="1"/>
</dbReference>
<feature type="repeat" description="TPR" evidence="5">
    <location>
        <begin position="317"/>
        <end position="350"/>
    </location>
</feature>
<evidence type="ECO:0000256" key="2">
    <source>
        <dbReference type="ARBA" id="ARBA00013194"/>
    </source>
</evidence>
<dbReference type="VEuPathDB" id="VectorBase:MDOA010944"/>
<dbReference type="eggNOG" id="KOG0546">
    <property type="taxonomic scope" value="Eukaryota"/>
</dbReference>
<dbReference type="PROSITE" id="PS50072">
    <property type="entry name" value="CSA_PPIASE_2"/>
    <property type="match status" value="1"/>
</dbReference>
<keyword evidence="4 9" id="KW-0413">Isomerase</keyword>
<dbReference type="PROSITE" id="PS50005">
    <property type="entry name" value="TPR"/>
    <property type="match status" value="1"/>
</dbReference>
<dbReference type="GO" id="GO:0003755">
    <property type="term" value="F:peptidyl-prolyl cis-trans isomerase activity"/>
    <property type="evidence" value="ECO:0007669"/>
    <property type="project" value="UniProtKB-KW"/>
</dbReference>
<dbReference type="EC" id="5.2.1.8" evidence="2"/>
<keyword evidence="8" id="KW-1185">Reference proteome</keyword>
<dbReference type="Pfam" id="PF00160">
    <property type="entry name" value="Pro_isomerase"/>
    <property type="match status" value="1"/>
</dbReference>
<evidence type="ECO:0000313" key="9">
    <source>
        <dbReference type="RefSeq" id="XP_005182423.1"/>
    </source>
</evidence>
<dbReference type="InterPro" id="IPR019734">
    <property type="entry name" value="TPR_rpt"/>
</dbReference>
<dbReference type="EnsemblMetazoa" id="MDOA010944-RA">
    <property type="protein sequence ID" value="MDOA010944-PA"/>
    <property type="gene ID" value="MDOA010944"/>
</dbReference>
<dbReference type="PANTHER" id="PTHR11071">
    <property type="entry name" value="PEPTIDYL-PROLYL CIS-TRANS ISOMERASE"/>
    <property type="match status" value="1"/>
</dbReference>
<dbReference type="VEuPathDB" id="VectorBase:MDOMA2_012010"/>
<feature type="domain" description="PPIase cyclophilin-type" evidence="6">
    <location>
        <begin position="17"/>
        <end position="181"/>
    </location>
</feature>
<proteinExistence type="predicted"/>
<dbReference type="GO" id="GO:0006457">
    <property type="term" value="P:protein folding"/>
    <property type="evidence" value="ECO:0007669"/>
    <property type="project" value="TreeGrafter"/>
</dbReference>
<dbReference type="RefSeq" id="XP_005182423.1">
    <property type="nucleotide sequence ID" value="XM_005182366.3"/>
</dbReference>
<organism evidence="7">
    <name type="scientific">Musca domestica</name>
    <name type="common">House fly</name>
    <dbReference type="NCBI Taxonomy" id="7370"/>
    <lineage>
        <taxon>Eukaryota</taxon>
        <taxon>Metazoa</taxon>
        <taxon>Ecdysozoa</taxon>
        <taxon>Arthropoda</taxon>
        <taxon>Hexapoda</taxon>
        <taxon>Insecta</taxon>
        <taxon>Pterygota</taxon>
        <taxon>Neoptera</taxon>
        <taxon>Endopterygota</taxon>
        <taxon>Diptera</taxon>
        <taxon>Brachycera</taxon>
        <taxon>Muscomorpha</taxon>
        <taxon>Muscoidea</taxon>
        <taxon>Muscidae</taxon>
        <taxon>Musca</taxon>
    </lineage>
</organism>
<dbReference type="SMART" id="SM00028">
    <property type="entry name" value="TPR"/>
    <property type="match status" value="2"/>
</dbReference>
<dbReference type="FunFam" id="2.40.100.10:FF:000025">
    <property type="entry name" value="Peptidyl-prolyl cis-trans isomerase CYP19-2"/>
    <property type="match status" value="1"/>
</dbReference>
<reference evidence="7" key="1">
    <citation type="submission" date="2021-01" db="UniProtKB">
        <authorList>
            <consortium name="EnsemblMetazoa"/>
        </authorList>
    </citation>
    <scope>IDENTIFICATION</scope>
    <source>
        <strain evidence="7">Aabys</strain>
    </source>
</reference>
<keyword evidence="3" id="KW-0697">Rotamase</keyword>
<dbReference type="InterPro" id="IPR029000">
    <property type="entry name" value="Cyclophilin-like_dom_sf"/>
</dbReference>
<dbReference type="InterPro" id="IPR011990">
    <property type="entry name" value="TPR-like_helical_dom_sf"/>
</dbReference>
<name>A0A1I8N2U0_MUSDO</name>
<accession>A0A1I8N2U0</accession>
<dbReference type="SUPFAM" id="SSF50891">
    <property type="entry name" value="Cyclophilin-like"/>
    <property type="match status" value="1"/>
</dbReference>
<evidence type="ECO:0000256" key="4">
    <source>
        <dbReference type="ARBA" id="ARBA00023235"/>
    </source>
</evidence>
<dbReference type="PROSITE" id="PS50293">
    <property type="entry name" value="TPR_REGION"/>
    <property type="match status" value="1"/>
</dbReference>
<dbReference type="PRINTS" id="PR00153">
    <property type="entry name" value="CSAPPISMRASE"/>
</dbReference>
<dbReference type="Proteomes" id="UP001652621">
    <property type="component" value="Unplaced"/>
</dbReference>
<reference evidence="9" key="2">
    <citation type="submission" date="2025-04" db="UniProtKB">
        <authorList>
            <consortium name="RefSeq"/>
        </authorList>
    </citation>
    <scope>IDENTIFICATION</scope>
    <source>
        <strain evidence="9">Aabys</strain>
    </source>
</reference>
<dbReference type="PANTHER" id="PTHR11071:SF497">
    <property type="entry name" value="CYCLOPHILIN 40, ISOFORM A"/>
    <property type="match status" value="1"/>
</dbReference>
<gene>
    <name evidence="7" type="primary">101893420</name>
    <name evidence="9" type="synonym">LOC101893420</name>
</gene>
<comment type="catalytic activity">
    <reaction evidence="1">
        <text>[protein]-peptidylproline (omega=180) = [protein]-peptidylproline (omega=0)</text>
        <dbReference type="Rhea" id="RHEA:16237"/>
        <dbReference type="Rhea" id="RHEA-COMP:10747"/>
        <dbReference type="Rhea" id="RHEA-COMP:10748"/>
        <dbReference type="ChEBI" id="CHEBI:83833"/>
        <dbReference type="ChEBI" id="CHEBI:83834"/>
        <dbReference type="EC" id="5.2.1.8"/>
    </reaction>
</comment>
<evidence type="ECO:0000259" key="6">
    <source>
        <dbReference type="PROSITE" id="PS50072"/>
    </source>
</evidence>
<dbReference type="SUPFAM" id="SSF48452">
    <property type="entry name" value="TPR-like"/>
    <property type="match status" value="1"/>
</dbReference>
<keyword evidence="5" id="KW-0802">TPR repeat</keyword>
<protein>
    <recommendedName>
        <fullName evidence="2">peptidylprolyl isomerase</fullName>
        <ecNumber evidence="2">5.2.1.8</ecNumber>
    </recommendedName>
</protein>
<dbReference type="GO" id="GO:0016018">
    <property type="term" value="F:cyclosporin A binding"/>
    <property type="evidence" value="ECO:0007669"/>
    <property type="project" value="TreeGrafter"/>
</dbReference>
<evidence type="ECO:0000256" key="3">
    <source>
        <dbReference type="ARBA" id="ARBA00023110"/>
    </source>
</evidence>
<dbReference type="InterPro" id="IPR002130">
    <property type="entry name" value="Cyclophilin-type_PPIase_dom"/>
</dbReference>
<evidence type="ECO:0000256" key="5">
    <source>
        <dbReference type="PROSITE-ProRule" id="PRU00339"/>
    </source>
</evidence>
<dbReference type="AlphaFoldDB" id="A0A1I8N2U0"/>
<dbReference type="OrthoDB" id="407558at2759"/>
<dbReference type="Gene3D" id="2.40.100.10">
    <property type="entry name" value="Cyclophilin-like"/>
    <property type="match status" value="1"/>
</dbReference>
<dbReference type="GO" id="GO:0005739">
    <property type="term" value="C:mitochondrion"/>
    <property type="evidence" value="ECO:0007669"/>
    <property type="project" value="TreeGrafter"/>
</dbReference>
<dbReference type="Pfam" id="PF00515">
    <property type="entry name" value="TPR_1"/>
    <property type="match status" value="1"/>
</dbReference>